<accession>A0A9X0WA56</accession>
<proteinExistence type="predicted"/>
<protein>
    <recommendedName>
        <fullName evidence="3">Helix-turn-helix domain-containing protein</fullName>
    </recommendedName>
</protein>
<dbReference type="Proteomes" id="UP001138768">
    <property type="component" value="Unassembled WGS sequence"/>
</dbReference>
<evidence type="ECO:0000313" key="2">
    <source>
        <dbReference type="Proteomes" id="UP001138768"/>
    </source>
</evidence>
<dbReference type="AlphaFoldDB" id="A0A9X0WA56"/>
<reference evidence="1 2" key="1">
    <citation type="journal article" date="2020" name="Microorganisms">
        <title>Osmotic Adaptation and Compatible Solute Biosynthesis of Phototrophic Bacteria as Revealed from Genome Analyses.</title>
        <authorList>
            <person name="Imhoff J.F."/>
            <person name="Rahn T."/>
            <person name="Kunzel S."/>
            <person name="Keller A."/>
            <person name="Neulinger S.C."/>
        </authorList>
    </citation>
    <scope>NUCLEOTIDE SEQUENCE [LARGE SCALE GENOMIC DNA]</scope>
    <source>
        <strain evidence="1 2">DSM 25653</strain>
    </source>
</reference>
<dbReference type="RefSeq" id="WP_200245995.1">
    <property type="nucleotide sequence ID" value="NZ_NRRY01000026.1"/>
</dbReference>
<organism evidence="1 2">
    <name type="scientific">Lamprobacter modestohalophilus</name>
    <dbReference type="NCBI Taxonomy" id="1064514"/>
    <lineage>
        <taxon>Bacteria</taxon>
        <taxon>Pseudomonadati</taxon>
        <taxon>Pseudomonadota</taxon>
        <taxon>Gammaproteobacteria</taxon>
        <taxon>Chromatiales</taxon>
        <taxon>Chromatiaceae</taxon>
        <taxon>Lamprobacter</taxon>
    </lineage>
</organism>
<keyword evidence="2" id="KW-1185">Reference proteome</keyword>
<dbReference type="EMBL" id="NRRY01000026">
    <property type="protein sequence ID" value="MBK1619823.1"/>
    <property type="molecule type" value="Genomic_DNA"/>
</dbReference>
<evidence type="ECO:0008006" key="3">
    <source>
        <dbReference type="Google" id="ProtNLM"/>
    </source>
</evidence>
<comment type="caution">
    <text evidence="1">The sequence shown here is derived from an EMBL/GenBank/DDBJ whole genome shotgun (WGS) entry which is preliminary data.</text>
</comment>
<name>A0A9X0WA56_9GAMM</name>
<sequence length="84" mass="9407">METHLRRAAIAADNTATLIADPHPDALLTSAEARRLAGDISTMTEWRWRRDGLLPEPVQIRGRNYYRRGSFMQALRSLGTAEAA</sequence>
<gene>
    <name evidence="1" type="ORF">CKO42_15505</name>
</gene>
<evidence type="ECO:0000313" key="1">
    <source>
        <dbReference type="EMBL" id="MBK1619823.1"/>
    </source>
</evidence>